<gene>
    <name evidence="2" type="ORF">VCS650_LOCUS6027</name>
</gene>
<evidence type="ECO:0000256" key="1">
    <source>
        <dbReference type="SAM" id="MobiDB-lite"/>
    </source>
</evidence>
<name>A0A813VCI4_9BILA</name>
<proteinExistence type="predicted"/>
<protein>
    <submittedName>
        <fullName evidence="2">Uncharacterized protein</fullName>
    </submittedName>
</protein>
<accession>A0A813VCI4</accession>
<reference evidence="2" key="1">
    <citation type="submission" date="2021-02" db="EMBL/GenBank/DDBJ databases">
        <authorList>
            <person name="Nowell W R."/>
        </authorList>
    </citation>
    <scope>NUCLEOTIDE SEQUENCE</scope>
</reference>
<feature type="compositionally biased region" description="Acidic residues" evidence="1">
    <location>
        <begin position="319"/>
        <end position="333"/>
    </location>
</feature>
<comment type="caution">
    <text evidence="2">The sequence shown here is derived from an EMBL/GenBank/DDBJ whole genome shotgun (WGS) entry which is preliminary data.</text>
</comment>
<sequence length="333" mass="38511">MVNSSSSSSSSSSSINDLDNIPKTNSKCPPKPNKEAPRIRYKTYYNKTFTVANRFEMYQVHTIHLHGVHHFFSDSNDHDKSDTSSLDKSTLLRRICMACCVRYRRQRIAVERRHELADNLIIQTYNKKPEFIRKLFSKTVEGDALRTTVRAVHRDLYSPGFFRRKRRACYMRTGQEFIRLMAKDGGAIPNDEKCRKHQESEDEEIRKRKQRAFHSSPEFTYTLLPDGVFHIARADTGLRNIASKHALQASCEPEVIYAGTCRFEKRDDEEDIVFVVDNDSGTYAPKNKKDELARLKSLLEWNFRGLKVDAKIYVPPGMDDNEEDDDDDGKENA</sequence>
<feature type="compositionally biased region" description="Low complexity" evidence="1">
    <location>
        <begin position="1"/>
        <end position="14"/>
    </location>
</feature>
<evidence type="ECO:0000313" key="2">
    <source>
        <dbReference type="EMBL" id="CAF0838998.1"/>
    </source>
</evidence>
<feature type="region of interest" description="Disordered" evidence="1">
    <location>
        <begin position="1"/>
        <end position="36"/>
    </location>
</feature>
<organism evidence="2 3">
    <name type="scientific">Adineta steineri</name>
    <dbReference type="NCBI Taxonomy" id="433720"/>
    <lineage>
        <taxon>Eukaryota</taxon>
        <taxon>Metazoa</taxon>
        <taxon>Spiralia</taxon>
        <taxon>Gnathifera</taxon>
        <taxon>Rotifera</taxon>
        <taxon>Eurotatoria</taxon>
        <taxon>Bdelloidea</taxon>
        <taxon>Adinetida</taxon>
        <taxon>Adinetidae</taxon>
        <taxon>Adineta</taxon>
    </lineage>
</organism>
<evidence type="ECO:0000313" key="3">
    <source>
        <dbReference type="Proteomes" id="UP000663891"/>
    </source>
</evidence>
<dbReference type="EMBL" id="CAJNON010000036">
    <property type="protein sequence ID" value="CAF0838998.1"/>
    <property type="molecule type" value="Genomic_DNA"/>
</dbReference>
<dbReference type="AlphaFoldDB" id="A0A813VCI4"/>
<dbReference type="OrthoDB" id="73919at2759"/>
<feature type="region of interest" description="Disordered" evidence="1">
    <location>
        <begin position="314"/>
        <end position="333"/>
    </location>
</feature>
<dbReference type="Proteomes" id="UP000663891">
    <property type="component" value="Unassembled WGS sequence"/>
</dbReference>